<sequence length="190" mass="22097">MDSLIAKLYQSSKTILTTKDLVLIWEETNQNNLKAKIAYYAKQGALIRLTRGVFAKDKNYNPKELATSIYTPSYISFETVLREAGVIFQHYDTVFVAGPWPKTMTVNKITITFRKLKDTVLFSPAGVENKGNYSIATPERAFLDMIYLFPKYYFDNLDSINWEKCFELAAIYHNQQLIKRLKKYQKNYAQ</sequence>
<dbReference type="AlphaFoldDB" id="A0A1F8EEV5"/>
<name>A0A1F8EEV5_9BACT</name>
<evidence type="ECO:0000313" key="2">
    <source>
        <dbReference type="Proteomes" id="UP000177594"/>
    </source>
</evidence>
<proteinExistence type="predicted"/>
<evidence type="ECO:0008006" key="3">
    <source>
        <dbReference type="Google" id="ProtNLM"/>
    </source>
</evidence>
<protein>
    <recommendedName>
        <fullName evidence="3">Transcriptional regulator, AbiEi antitoxin, Type IV TA system</fullName>
    </recommendedName>
</protein>
<dbReference type="EMBL" id="MGIZ01000027">
    <property type="protein sequence ID" value="OGM99127.1"/>
    <property type="molecule type" value="Genomic_DNA"/>
</dbReference>
<evidence type="ECO:0000313" key="1">
    <source>
        <dbReference type="EMBL" id="OGM99127.1"/>
    </source>
</evidence>
<gene>
    <name evidence="1" type="ORF">A2817_00305</name>
</gene>
<comment type="caution">
    <text evidence="1">The sequence shown here is derived from an EMBL/GenBank/DDBJ whole genome shotgun (WGS) entry which is preliminary data.</text>
</comment>
<reference evidence="1 2" key="1">
    <citation type="journal article" date="2016" name="Nat. Commun.">
        <title>Thousands of microbial genomes shed light on interconnected biogeochemical processes in an aquifer system.</title>
        <authorList>
            <person name="Anantharaman K."/>
            <person name="Brown C.T."/>
            <person name="Hug L.A."/>
            <person name="Sharon I."/>
            <person name="Castelle C.J."/>
            <person name="Probst A.J."/>
            <person name="Thomas B.C."/>
            <person name="Singh A."/>
            <person name="Wilkins M.J."/>
            <person name="Karaoz U."/>
            <person name="Brodie E.L."/>
            <person name="Williams K.H."/>
            <person name="Hubbard S.S."/>
            <person name="Banfield J.F."/>
        </authorList>
    </citation>
    <scope>NUCLEOTIDE SEQUENCE [LARGE SCALE GENOMIC DNA]</scope>
</reference>
<accession>A0A1F8EEV5</accession>
<dbReference type="Proteomes" id="UP000177594">
    <property type="component" value="Unassembled WGS sequence"/>
</dbReference>
<organism evidence="1 2">
    <name type="scientific">Candidatus Yanofskybacteria bacterium RIFCSPHIGHO2_01_FULL_39_8b</name>
    <dbReference type="NCBI Taxonomy" id="1802659"/>
    <lineage>
        <taxon>Bacteria</taxon>
        <taxon>Candidatus Yanofskyibacteriota</taxon>
    </lineage>
</organism>